<dbReference type="AlphaFoldDB" id="A0A8T0C915"/>
<accession>A0A8T0C915</accession>
<sequence>MGIPPKQAKLNKPRVIQIVMTEVKTFYVNLKLLGFQEEMEAVMTLPSLTEEQSKSLI</sequence>
<comment type="caution">
    <text evidence="1">The sequence shown here is derived from an EMBL/GenBank/DDBJ whole genome shotgun (WGS) entry which is preliminary data.</text>
</comment>
<protein>
    <submittedName>
        <fullName evidence="1">Uncharacterized protein</fullName>
    </submittedName>
</protein>
<reference evidence="1 2" key="1">
    <citation type="journal article" date="2012" name="J. Bacteriol.">
        <title>Genome sequence of the cycloprodigiosin-producing bacterial strain Pseudoalteromonas rubra ATCC 29570(T).</title>
        <authorList>
            <person name="Xie B.B."/>
            <person name="Shu Y.L."/>
            <person name="Qin Q.L."/>
            <person name="Rong J.C."/>
            <person name="Zhang X.Y."/>
            <person name="Chen X.L."/>
            <person name="Zhou B.C."/>
            <person name="Zhang Y.Z."/>
        </authorList>
    </citation>
    <scope>NUCLEOTIDE SEQUENCE [LARGE SCALE GENOMIC DNA]</scope>
    <source>
        <strain evidence="1 2">DSM 6842</strain>
    </source>
</reference>
<evidence type="ECO:0000313" key="2">
    <source>
        <dbReference type="Proteomes" id="UP000016480"/>
    </source>
</evidence>
<gene>
    <name evidence="1" type="ORF">PRUB_a4055</name>
</gene>
<name>A0A8T0C915_9GAMM</name>
<dbReference type="Proteomes" id="UP000016480">
    <property type="component" value="Unassembled WGS sequence"/>
</dbReference>
<dbReference type="EMBL" id="AHCD03000034">
    <property type="protein sequence ID" value="KAF7787179.1"/>
    <property type="molecule type" value="Genomic_DNA"/>
</dbReference>
<organism evidence="1 2">
    <name type="scientific">Pseudoalteromonas rubra</name>
    <dbReference type="NCBI Taxonomy" id="43658"/>
    <lineage>
        <taxon>Bacteria</taxon>
        <taxon>Pseudomonadati</taxon>
        <taxon>Pseudomonadota</taxon>
        <taxon>Gammaproteobacteria</taxon>
        <taxon>Alteromonadales</taxon>
        <taxon>Pseudoalteromonadaceae</taxon>
        <taxon>Pseudoalteromonas</taxon>
    </lineage>
</organism>
<proteinExistence type="predicted"/>
<evidence type="ECO:0000313" key="1">
    <source>
        <dbReference type="EMBL" id="KAF7787179.1"/>
    </source>
</evidence>